<proteinExistence type="predicted"/>
<organism evidence="2 3">
    <name type="scientific">Arachis hypogaea</name>
    <name type="common">Peanut</name>
    <dbReference type="NCBI Taxonomy" id="3818"/>
    <lineage>
        <taxon>Eukaryota</taxon>
        <taxon>Viridiplantae</taxon>
        <taxon>Streptophyta</taxon>
        <taxon>Embryophyta</taxon>
        <taxon>Tracheophyta</taxon>
        <taxon>Spermatophyta</taxon>
        <taxon>Magnoliopsida</taxon>
        <taxon>eudicotyledons</taxon>
        <taxon>Gunneridae</taxon>
        <taxon>Pentapetalae</taxon>
        <taxon>rosids</taxon>
        <taxon>fabids</taxon>
        <taxon>Fabales</taxon>
        <taxon>Fabaceae</taxon>
        <taxon>Papilionoideae</taxon>
        <taxon>50 kb inversion clade</taxon>
        <taxon>dalbergioids sensu lato</taxon>
        <taxon>Dalbergieae</taxon>
        <taxon>Pterocarpus clade</taxon>
        <taxon>Arachis</taxon>
    </lineage>
</organism>
<dbReference type="EMBL" id="CP031001">
    <property type="protein sequence ID" value="QHN76875.1"/>
    <property type="molecule type" value="Genomic_DNA"/>
</dbReference>
<evidence type="ECO:0000256" key="1">
    <source>
        <dbReference type="SAM" id="MobiDB-lite"/>
    </source>
</evidence>
<protein>
    <submittedName>
        <fullName evidence="2">Uncharacterized protein</fullName>
    </submittedName>
</protein>
<dbReference type="AlphaFoldDB" id="A0A6B9V752"/>
<feature type="compositionally biased region" description="Polar residues" evidence="1">
    <location>
        <begin position="105"/>
        <end position="130"/>
    </location>
</feature>
<reference evidence="2 3" key="1">
    <citation type="submission" date="2020-01" db="EMBL/GenBank/DDBJ databases">
        <title>Genome sequence of Arachis hypogaea, cultivar Shitouqi.</title>
        <authorList>
            <person name="Zhuang W."/>
            <person name="Chen H."/>
            <person name="Varshney R."/>
            <person name="Wang D."/>
            <person name="Ming R."/>
        </authorList>
    </citation>
    <scope>NUCLEOTIDE SEQUENCE [LARGE SCALE GENOMIC DNA]</scope>
    <source>
        <tissue evidence="2">Young leaf</tissue>
    </source>
</reference>
<evidence type="ECO:0000313" key="2">
    <source>
        <dbReference type="EMBL" id="QHN76875.1"/>
    </source>
</evidence>
<sequence length="157" mass="16720">MEEGLRKKAQESYQSLFEDLVAVKRDLLNSQTAYAELEDSIAEGAEEAWRIFKEQVGVLAPDLDLSPLNPDKIVIDGAIVYPPAPEIVTESDLKTRGQRIIESPPRQNDVPSTSRPHGASSPTPMDTSLPGSDGAPTPLPNSGGDPTTPFGPGGDAL</sequence>
<name>A0A6B9V752_ARAHY</name>
<feature type="region of interest" description="Disordered" evidence="1">
    <location>
        <begin position="85"/>
        <end position="157"/>
    </location>
</feature>
<dbReference type="Proteomes" id="UP000464620">
    <property type="component" value="Chromosome B09"/>
</dbReference>
<gene>
    <name evidence="2" type="ORF">DS421_19g647720</name>
</gene>
<evidence type="ECO:0000313" key="3">
    <source>
        <dbReference type="Proteomes" id="UP000464620"/>
    </source>
</evidence>
<accession>A0A6B9V752</accession>